<dbReference type="Gene3D" id="1.20.1250.20">
    <property type="entry name" value="MFS general substrate transporter like domains"/>
    <property type="match status" value="2"/>
</dbReference>
<feature type="transmembrane region" description="Helical" evidence="8">
    <location>
        <begin position="1023"/>
        <end position="1043"/>
    </location>
</feature>
<proteinExistence type="evidence at protein level"/>
<evidence type="ECO:0000313" key="12">
    <source>
        <dbReference type="Proteomes" id="UP000290572"/>
    </source>
</evidence>
<evidence type="ECO:0000259" key="9">
    <source>
        <dbReference type="Pfam" id="PF13359"/>
    </source>
</evidence>
<evidence type="ECO:0000256" key="8">
    <source>
        <dbReference type="SAM" id="Phobius"/>
    </source>
</evidence>
<dbReference type="InterPro" id="IPR027806">
    <property type="entry name" value="HARBI1_dom"/>
</dbReference>
<feature type="region of interest" description="Disordered" evidence="7">
    <location>
        <begin position="811"/>
        <end position="847"/>
    </location>
</feature>
<dbReference type="SUPFAM" id="SSF103473">
    <property type="entry name" value="MFS general substrate transporter"/>
    <property type="match status" value="1"/>
</dbReference>
<dbReference type="PRINTS" id="PR01035">
    <property type="entry name" value="TCRTETA"/>
</dbReference>
<dbReference type="Pfam" id="PF07690">
    <property type="entry name" value="MFS_1"/>
    <property type="match status" value="1"/>
</dbReference>
<feature type="transmembrane region" description="Helical" evidence="8">
    <location>
        <begin position="1090"/>
        <end position="1110"/>
    </location>
</feature>
<keyword evidence="13" id="KW-1267">Proteomics identification</keyword>
<dbReference type="EMBL" id="QBIY01011430">
    <property type="protein sequence ID" value="RXN31876.1"/>
    <property type="molecule type" value="Genomic_DNA"/>
</dbReference>
<reference evidence="11 12" key="1">
    <citation type="submission" date="2018-03" db="EMBL/GenBank/DDBJ databases">
        <title>Draft genome sequence of Rohu Carp (Labeo rohita).</title>
        <authorList>
            <person name="Das P."/>
            <person name="Kushwaha B."/>
            <person name="Joshi C.G."/>
            <person name="Kumar D."/>
            <person name="Nagpure N.S."/>
            <person name="Sahoo L."/>
            <person name="Das S.P."/>
            <person name="Bit A."/>
            <person name="Patnaik S."/>
            <person name="Meher P.K."/>
            <person name="Jayasankar P."/>
            <person name="Koringa P.G."/>
            <person name="Patel N.V."/>
            <person name="Hinsu A.T."/>
            <person name="Kumar R."/>
            <person name="Pandey M."/>
            <person name="Agarwal S."/>
            <person name="Srivastava S."/>
            <person name="Singh M."/>
            <person name="Iquebal M.A."/>
            <person name="Jaiswal S."/>
            <person name="Angadi U.B."/>
            <person name="Kumar N."/>
            <person name="Raza M."/>
            <person name="Shah T.M."/>
            <person name="Rai A."/>
            <person name="Jena J.K."/>
        </authorList>
    </citation>
    <scope>NUCLEOTIDE SEQUENCE [LARGE SCALE GENOMIC DNA]</scope>
    <source>
        <strain evidence="11">DASCIFA01</strain>
        <tissue evidence="11">Testis</tissue>
    </source>
</reference>
<feature type="compositionally biased region" description="Low complexity" evidence="7">
    <location>
        <begin position="760"/>
        <end position="770"/>
    </location>
</feature>
<evidence type="ECO:0000256" key="1">
    <source>
        <dbReference type="ARBA" id="ARBA00001968"/>
    </source>
</evidence>
<evidence type="ECO:0000259" key="10">
    <source>
        <dbReference type="Pfam" id="PF13613"/>
    </source>
</evidence>
<sequence>MFRYTPPWQVLCNSLDHNFKKQASTVTVNPYNAGTHSSVEEQAVIHSHSSLRPPLPRPDQNNPPHRDPMTSNPKRWVIKPLSPKLEQSDLRSILSPTGQPQLLENTWSTSQEGDSFRFSLETITVTGMQPTVMVSSGRSTPDVVVQAQQVSVSEDGSDGEEWRPSTTSNPSSPETASSTGSHVGFYSFVDDPASPEAEMNEVYMVSPQRQAKLNTLKEKSTFKLQTYTDDKRPGRLFEGSNGEDLYRLEDASKVNEDEENTDRMEIIRNQAPKKSPALKEQWSALENLDLSNTEQRLLDGFSVSYKPVRVKTEVRVEPGTIDHEQIDFNAARKQFLMMEQSKQNPFLQSPEQLPYSPKLRGKSLSSTASIFGPKQVSKENSLEENQIPLTTQQEIEVKTVNVTEHSKNGVPSGSLDDVDSGLGDQSGGYASEGSISNDPLISEIESSLTMLSADETPIQREIRIAQQREESLRRSRGILHKDHSEMVEIRIKPILSLSSPQVKSPKAKETNRVSFLIQRERELQKQQQIKNSLSSHNSQENQIQDKSTESQPDEIPVTPLRASLRESPTIDLEQSTVSADDKWITEQPALVEEGDSKEVLSPCCPHRHPDESILQRNTDSSTFGNQVQKSANSEDSRYSKLRVHKENGVEWQTKNFRTKKEPSWIVENERSLSGRNRFYSQNTPSPLEPAKNSRYTNTWRSHLEYTDWSPKMQNAPDSIRQEIEKDLRREKELQELRESSSLSFSLPNLAYTNPVLTSTETRSSITSEETVFSPQTPDGNMAEVDSVLPEKKTDFSNPYSWSLDSSRLFMTDKSPQLSSPRPSSRLPSVSMMTAQPWGSPKPMSPTVSRVTPIKPFSPHADLSSPSSQKGLTETLLKDFEDRRTKLKLEESAYAGIQPIDAINNEVVEATRVIRHKNQRALQWEAGMPKVTVSSSHSANQMGAILTLVEPVVVINKLGTSFFEMALTQTIYNQSLKTTEGDSDRAQALSSRFLLIQSVLSSVAAMLSIIPLSRMADRHGPKVFLVASQMGSVLGMFMLVIFMYCEVPLEFLYLGSLLHGLSGGGPMFWAGVAALASLSSEQGKRTLKLNIVDFCFGVAGVVGGLLSGYLYQMGPSILLLTAIMVSIVALLYTVFGLTDSRHSLSENEPLLTESESGKTMDRVSVGMLMTAMVLFMLGMVGAENVLQLFVLKPPLSWDSVWAGYGRAATSAMYLSSFLGVLCLFNVLGDTALTLLGIVSNCTGMAIMAFAIESWVYFLARGIMLFACVPMPTLRAMLSKNLHPQQYGRVFGLLQLVLAVTDLLSNVFFTSIYPLTLGWFSGFCFLLSCAISYISAVPIITMEPLRKCFHSFPLHKETRKKWLHSIRREDYKDDLVLDQTEDLRKEVERLKRKLAELAVLQRFCLGRFAASDDDIRFYTRFATYNHLMAFWRLIEPASHNMCQSMQPIDEFFLFLVHLSVGLTERDLAHRFNIHPSTVSRIITTWANFLHAILRSVRIWMSEEAVKAHMPKEFQDYPDTHVVIDCIELRCQTTSSLLLQGEGSQCTYKGLIGMAPHGAVTFVSPIFAGSISDKELLKQSGFVSLLKHEMAIMINKGFFIDDCVPCRVYRPAYLVKREQMPADEVSETQSTVLLKVHTERLFCRVKQHKLLDALIPRSDTTTINQLYTVACLLINYQNGPLLKAWADD</sequence>
<dbReference type="InterPro" id="IPR011701">
    <property type="entry name" value="MFS"/>
</dbReference>
<feature type="transmembrane region" description="Helical" evidence="8">
    <location>
        <begin position="1230"/>
        <end position="1250"/>
    </location>
</feature>
<feature type="transmembrane region" description="Helical" evidence="8">
    <location>
        <begin position="1288"/>
        <end position="1311"/>
    </location>
</feature>
<dbReference type="InterPro" id="IPR001958">
    <property type="entry name" value="Tet-R_TetA/multi-R_MdtG-like"/>
</dbReference>
<feature type="transmembrane region" description="Helical" evidence="8">
    <location>
        <begin position="1162"/>
        <end position="1180"/>
    </location>
</feature>
<comment type="subcellular location">
    <subcellularLocation>
        <location evidence="2">Membrane</location>
        <topology evidence="2">Multi-pass membrane protein</topology>
    </subcellularLocation>
</comment>
<feature type="compositionally biased region" description="Low complexity" evidence="7">
    <location>
        <begin position="164"/>
        <end position="179"/>
    </location>
</feature>
<evidence type="ECO:0007829" key="13">
    <source>
        <dbReference type="PeptideAtlas" id="A0A498NJ96"/>
    </source>
</evidence>
<keyword evidence="4" id="KW-0479">Metal-binding</keyword>
<dbReference type="GO" id="GO:0022857">
    <property type="term" value="F:transmembrane transporter activity"/>
    <property type="evidence" value="ECO:0007669"/>
    <property type="project" value="InterPro"/>
</dbReference>
<feature type="region of interest" description="Disordered" evidence="7">
    <location>
        <begin position="760"/>
        <end position="782"/>
    </location>
</feature>
<gene>
    <name evidence="11" type="ORF">ROHU_016511</name>
</gene>
<dbReference type="InterPro" id="IPR036259">
    <property type="entry name" value="MFS_trans_sf"/>
</dbReference>
<feature type="domain" description="DDE Tnp4" evidence="9">
    <location>
        <begin position="1521"/>
        <end position="1672"/>
    </location>
</feature>
<evidence type="ECO:0000256" key="6">
    <source>
        <dbReference type="ARBA" id="ARBA00023136"/>
    </source>
</evidence>
<feature type="domain" description="Transposase Helix-turn-helix" evidence="10">
    <location>
        <begin position="1443"/>
        <end position="1491"/>
    </location>
</feature>
<feature type="compositionally biased region" description="Low complexity" evidence="7">
    <location>
        <begin position="409"/>
        <end position="423"/>
    </location>
</feature>
<dbReference type="Pfam" id="PF13359">
    <property type="entry name" value="DDE_Tnp_4"/>
    <property type="match status" value="1"/>
</dbReference>
<dbReference type="PANTHER" id="PTHR23080">
    <property type="entry name" value="THAP DOMAIN PROTEIN"/>
    <property type="match status" value="1"/>
</dbReference>
<feature type="region of interest" description="Disordered" evidence="7">
    <location>
        <begin position="403"/>
        <end position="438"/>
    </location>
</feature>
<protein>
    <submittedName>
        <fullName evidence="11">Mitotic interactor and substrate of PLK1-like isoform X1</fullName>
    </submittedName>
</protein>
<feature type="region of interest" description="Disordered" evidence="7">
    <location>
        <begin position="608"/>
        <end position="636"/>
    </location>
</feature>
<dbReference type="InterPro" id="IPR027805">
    <property type="entry name" value="Transposase_HTH_dom"/>
</dbReference>
<evidence type="ECO:0000256" key="7">
    <source>
        <dbReference type="SAM" id="MobiDB-lite"/>
    </source>
</evidence>
<accession>A0A498NJ96</accession>
<dbReference type="GO" id="GO:0016020">
    <property type="term" value="C:membrane"/>
    <property type="evidence" value="ECO:0007669"/>
    <property type="project" value="UniProtKB-SubCell"/>
</dbReference>
<evidence type="ECO:0000256" key="4">
    <source>
        <dbReference type="ARBA" id="ARBA00022723"/>
    </source>
</evidence>
<feature type="compositionally biased region" description="Polar residues" evidence="7">
    <location>
        <begin position="614"/>
        <end position="631"/>
    </location>
</feature>
<keyword evidence="5 8" id="KW-1133">Transmembrane helix</keyword>
<feature type="region of interest" description="Disordered" evidence="7">
    <location>
        <begin position="44"/>
        <end position="75"/>
    </location>
</feature>
<keyword evidence="3 8" id="KW-0812">Transmembrane</keyword>
<feature type="compositionally biased region" description="Low complexity" evidence="7">
    <location>
        <begin position="814"/>
        <end position="830"/>
    </location>
</feature>
<dbReference type="PANTHER" id="PTHR23080:SF133">
    <property type="entry name" value="SI:CH211-262I1.5-RELATED"/>
    <property type="match status" value="1"/>
</dbReference>
<organism evidence="11 12">
    <name type="scientific">Labeo rohita</name>
    <name type="common">Indian major carp</name>
    <name type="synonym">Cyprinus rohita</name>
    <dbReference type="NCBI Taxonomy" id="84645"/>
    <lineage>
        <taxon>Eukaryota</taxon>
        <taxon>Metazoa</taxon>
        <taxon>Chordata</taxon>
        <taxon>Craniata</taxon>
        <taxon>Vertebrata</taxon>
        <taxon>Euteleostomi</taxon>
        <taxon>Actinopterygii</taxon>
        <taxon>Neopterygii</taxon>
        <taxon>Teleostei</taxon>
        <taxon>Ostariophysi</taxon>
        <taxon>Cypriniformes</taxon>
        <taxon>Cyprinidae</taxon>
        <taxon>Labeoninae</taxon>
        <taxon>Labeonini</taxon>
        <taxon>Labeo</taxon>
    </lineage>
</organism>
<keyword evidence="12" id="KW-1185">Reference proteome</keyword>
<name>A0A498NJ96_LABRO</name>
<comment type="cofactor">
    <cofactor evidence="1">
        <name>a divalent metal cation</name>
        <dbReference type="ChEBI" id="CHEBI:60240"/>
    </cofactor>
</comment>
<feature type="transmembrane region" description="Helical" evidence="8">
    <location>
        <begin position="1200"/>
        <end position="1223"/>
    </location>
</feature>
<evidence type="ECO:0000256" key="3">
    <source>
        <dbReference type="ARBA" id="ARBA00022692"/>
    </source>
</evidence>
<feature type="region of interest" description="Disordered" evidence="7">
    <location>
        <begin position="526"/>
        <end position="555"/>
    </location>
</feature>
<evidence type="ECO:0000256" key="2">
    <source>
        <dbReference type="ARBA" id="ARBA00004141"/>
    </source>
</evidence>
<dbReference type="Proteomes" id="UP000290572">
    <property type="component" value="Unassembled WGS sequence"/>
</dbReference>
<feature type="transmembrane region" description="Helical" evidence="8">
    <location>
        <begin position="1055"/>
        <end position="1078"/>
    </location>
</feature>
<keyword evidence="6 8" id="KW-0472">Membrane</keyword>
<evidence type="ECO:0000256" key="5">
    <source>
        <dbReference type="ARBA" id="ARBA00022989"/>
    </source>
</evidence>
<feature type="compositionally biased region" description="Polar residues" evidence="7">
    <location>
        <begin position="526"/>
        <end position="545"/>
    </location>
</feature>
<dbReference type="GO" id="GO:0046872">
    <property type="term" value="F:metal ion binding"/>
    <property type="evidence" value="ECO:0007669"/>
    <property type="project" value="UniProtKB-KW"/>
</dbReference>
<dbReference type="Pfam" id="PF13613">
    <property type="entry name" value="HTH_Tnp_4"/>
    <property type="match status" value="1"/>
</dbReference>
<feature type="region of interest" description="Disordered" evidence="7">
    <location>
        <begin position="150"/>
        <end position="189"/>
    </location>
</feature>
<feature type="transmembrane region" description="Helical" evidence="8">
    <location>
        <begin position="1317"/>
        <end position="1338"/>
    </location>
</feature>
<feature type="compositionally biased region" description="Low complexity" evidence="7">
    <location>
        <begin position="46"/>
        <end position="63"/>
    </location>
</feature>
<feature type="transmembrane region" description="Helical" evidence="8">
    <location>
        <begin position="1116"/>
        <end position="1136"/>
    </location>
</feature>
<evidence type="ECO:0000313" key="11">
    <source>
        <dbReference type="EMBL" id="RXN31876.1"/>
    </source>
</evidence>
<feature type="transmembrane region" description="Helical" evidence="8">
    <location>
        <begin position="992"/>
        <end position="1011"/>
    </location>
</feature>
<comment type="caution">
    <text evidence="11">The sequence shown here is derived from an EMBL/GenBank/DDBJ whole genome shotgun (WGS) entry which is preliminary data.</text>
</comment>